<keyword evidence="7" id="KW-0234">DNA repair</keyword>
<dbReference type="NCBIfam" id="TIGR04121">
    <property type="entry name" value="DEXH_lig_assoc"/>
    <property type="match status" value="1"/>
</dbReference>
<evidence type="ECO:0000256" key="2">
    <source>
        <dbReference type="ARBA" id="ARBA00022763"/>
    </source>
</evidence>
<dbReference type="InterPro" id="IPR001650">
    <property type="entry name" value="Helicase_C-like"/>
</dbReference>
<dbReference type="RefSeq" id="WP_261614250.1">
    <property type="nucleotide sequence ID" value="NZ_JALIDZ010000001.1"/>
</dbReference>
<dbReference type="GO" id="GO:0016887">
    <property type="term" value="F:ATP hydrolysis activity"/>
    <property type="evidence" value="ECO:0007669"/>
    <property type="project" value="TreeGrafter"/>
</dbReference>
<evidence type="ECO:0000256" key="7">
    <source>
        <dbReference type="ARBA" id="ARBA00023204"/>
    </source>
</evidence>
<protein>
    <submittedName>
        <fullName evidence="12">Ligase-associated DNA damage response DEXH box helicase</fullName>
    </submittedName>
</protein>
<evidence type="ECO:0000313" key="12">
    <source>
        <dbReference type="EMBL" id="MCT8970687.1"/>
    </source>
</evidence>
<keyword evidence="12" id="KW-0436">Ligase</keyword>
<dbReference type="SMART" id="SM00487">
    <property type="entry name" value="DEXDc"/>
    <property type="match status" value="1"/>
</dbReference>
<comment type="similarity">
    <text evidence="9">Belongs to the Lhr helicase family. Lhr-Core subfamily.</text>
</comment>
<keyword evidence="4" id="KW-0347">Helicase</keyword>
<reference evidence="12 13" key="1">
    <citation type="submission" date="2022-04" db="EMBL/GenBank/DDBJ databases">
        <authorList>
            <person name="Ye Y.-Q."/>
            <person name="Du Z.-J."/>
        </authorList>
    </citation>
    <scope>NUCLEOTIDE SEQUENCE [LARGE SCALE GENOMIC DNA]</scope>
    <source>
        <strain evidence="12 13">A6E488</strain>
    </source>
</reference>
<keyword evidence="13" id="KW-1185">Reference proteome</keyword>
<evidence type="ECO:0000256" key="9">
    <source>
        <dbReference type="ARBA" id="ARBA00093467"/>
    </source>
</evidence>
<dbReference type="InterPro" id="IPR014001">
    <property type="entry name" value="Helicase_ATP-bd"/>
</dbReference>
<keyword evidence="6" id="KW-0238">DNA-binding</keyword>
<keyword evidence="3" id="KW-0378">Hydrolase</keyword>
<evidence type="ECO:0000259" key="10">
    <source>
        <dbReference type="PROSITE" id="PS51192"/>
    </source>
</evidence>
<dbReference type="GO" id="GO:0005524">
    <property type="term" value="F:ATP binding"/>
    <property type="evidence" value="ECO:0007669"/>
    <property type="project" value="UniProtKB-KW"/>
</dbReference>
<comment type="caution">
    <text evidence="12">The sequence shown here is derived from an EMBL/GenBank/DDBJ whole genome shotgun (WGS) entry which is preliminary data.</text>
</comment>
<dbReference type="InterPro" id="IPR045628">
    <property type="entry name" value="Lhr_WH_dom"/>
</dbReference>
<evidence type="ECO:0000256" key="1">
    <source>
        <dbReference type="ARBA" id="ARBA00022741"/>
    </source>
</evidence>
<dbReference type="SMART" id="SM00490">
    <property type="entry name" value="HELICc"/>
    <property type="match status" value="1"/>
</dbReference>
<dbReference type="InterPro" id="IPR052511">
    <property type="entry name" value="ATP-dep_Helicase"/>
</dbReference>
<name>A0AAW5QTZ9_9HYPH</name>
<evidence type="ECO:0000256" key="6">
    <source>
        <dbReference type="ARBA" id="ARBA00023125"/>
    </source>
</evidence>
<keyword evidence="8" id="KW-0413">Isomerase</keyword>
<feature type="domain" description="Helicase C-terminal" evidence="11">
    <location>
        <begin position="262"/>
        <end position="413"/>
    </location>
</feature>
<dbReference type="Pfam" id="PF08494">
    <property type="entry name" value="DEAD_assoc"/>
    <property type="match status" value="1"/>
</dbReference>
<feature type="domain" description="Helicase ATP-binding" evidence="10">
    <location>
        <begin position="36"/>
        <end position="224"/>
    </location>
</feature>
<dbReference type="PANTHER" id="PTHR47962:SF3">
    <property type="entry name" value="LARGE ATP-DEPENDENT HELICASE-RELATED PROTEIN"/>
    <property type="match status" value="1"/>
</dbReference>
<dbReference type="EMBL" id="JALIDZ010000001">
    <property type="protein sequence ID" value="MCT8970687.1"/>
    <property type="molecule type" value="Genomic_DNA"/>
</dbReference>
<dbReference type="PANTHER" id="PTHR47962">
    <property type="entry name" value="ATP-DEPENDENT HELICASE LHR-RELATED-RELATED"/>
    <property type="match status" value="1"/>
</dbReference>
<sequence>MSVTEPIADLDLLPEPFAGWFAARGWVPRPHQRALLAKARAGRSALLIAPTGAGKTLAGFLPSLVELAATPRHKPGTAASRASPLHTLYISPLKALAVDVARNLETPIAEMGLDIRVETRTGDTPQSKRQRQRYDPPQMLMTTPEQIALLIASREAPTLFANLKTIVLDELHALVTSKRGDLLALGIARLRSLAPGLRVVGLSATVADPQVLARWPMDQSHGPNADTAVADLVVAESAVAPDVSILAPKERVPWAGHSARYALGAIYEAIRAHQTTLVFVNTRSQAEMLFQELWRINEDGLAIALHHGSLDVGQRRKVEAAMVAGALKAVVCTSTLDLGVDWGDIDLVVNVGAPKGASRLAQRIGRANHRLDEPSKALLVPANRFEVMECEAALEALAENAQDSPPPRTGALDVLAQHVLGSAVAAPFDADALYREVTGAAAYADLDRATFDRVVDFVATGGYALKTYERYARIRRTPEGRWRVSNPKVAQQYRLNVGTIVEAPMLKVRLVRGGRSRALVGGRMLGEIEEWFVDQLAPGDTFVFAGHILRLEGLRETEVYVSRAVNEDAKVPSYQGGKFPLSTYLADRVRAILADERLWRRLPGEVGEWLGVQKLRSVIPRRDQLLVETFPRGARFYLVCYPFEGRLAHQTLGMLLTRRLERMRARPLGFVASEYALAVWGLGDIAAMIRMGRLSLGELFDQDMLGDDLEAWLAESSLMKRTFRTCATISGLIERRHPGKEKTGRQMTVSSDLIYDVLMSHEPDHVLLQATRADAATGLLDVTRVGDMLRRTRGRIVHQTLDRVSPLAVPVLLEIGKEPVHGEADESLLAEAADALIAEAMGEAAVRPLR</sequence>
<dbReference type="PROSITE" id="PS51192">
    <property type="entry name" value="HELICASE_ATP_BIND_1"/>
    <property type="match status" value="1"/>
</dbReference>
<dbReference type="SUPFAM" id="SSF52540">
    <property type="entry name" value="P-loop containing nucleoside triphosphate hydrolases"/>
    <property type="match status" value="1"/>
</dbReference>
<dbReference type="InterPro" id="IPR011545">
    <property type="entry name" value="DEAD/DEAH_box_helicase_dom"/>
</dbReference>
<dbReference type="GO" id="GO:0016874">
    <property type="term" value="F:ligase activity"/>
    <property type="evidence" value="ECO:0007669"/>
    <property type="project" value="UniProtKB-KW"/>
</dbReference>
<evidence type="ECO:0000256" key="5">
    <source>
        <dbReference type="ARBA" id="ARBA00022840"/>
    </source>
</evidence>
<evidence type="ECO:0000259" key="11">
    <source>
        <dbReference type="PROSITE" id="PS51194"/>
    </source>
</evidence>
<evidence type="ECO:0000256" key="3">
    <source>
        <dbReference type="ARBA" id="ARBA00022801"/>
    </source>
</evidence>
<proteinExistence type="inferred from homology"/>
<dbReference type="InterPro" id="IPR027417">
    <property type="entry name" value="P-loop_NTPase"/>
</dbReference>
<dbReference type="InterPro" id="IPR013701">
    <property type="entry name" value="Lhr-like_DEAD/DEAH_assoc"/>
</dbReference>
<dbReference type="Pfam" id="PF19306">
    <property type="entry name" value="WHD_Lhr"/>
    <property type="match status" value="1"/>
</dbReference>
<accession>A0AAW5QTZ9</accession>
<keyword evidence="2" id="KW-0227">DNA damage</keyword>
<dbReference type="CDD" id="cd18796">
    <property type="entry name" value="SF2_C_LHR"/>
    <property type="match status" value="1"/>
</dbReference>
<evidence type="ECO:0000256" key="4">
    <source>
        <dbReference type="ARBA" id="ARBA00022806"/>
    </source>
</evidence>
<gene>
    <name evidence="12" type="ORF">MUB46_02325</name>
</gene>
<dbReference type="Pfam" id="PF00270">
    <property type="entry name" value="DEAD"/>
    <property type="match status" value="1"/>
</dbReference>
<keyword evidence="1" id="KW-0547">Nucleotide-binding</keyword>
<dbReference type="AlphaFoldDB" id="A0AAW5QTZ9"/>
<evidence type="ECO:0000256" key="8">
    <source>
        <dbReference type="ARBA" id="ARBA00023235"/>
    </source>
</evidence>
<dbReference type="PIRSF" id="PIRSF037307">
    <property type="entry name" value="Lhr-like_helic_prd"/>
    <property type="match status" value="1"/>
</dbReference>
<dbReference type="GO" id="GO:0006281">
    <property type="term" value="P:DNA repair"/>
    <property type="evidence" value="ECO:0007669"/>
    <property type="project" value="UniProtKB-KW"/>
</dbReference>
<organism evidence="12 13">
    <name type="scientific">Microbaculum marinisediminis</name>
    <dbReference type="NCBI Taxonomy" id="2931392"/>
    <lineage>
        <taxon>Bacteria</taxon>
        <taxon>Pseudomonadati</taxon>
        <taxon>Pseudomonadota</taxon>
        <taxon>Alphaproteobacteria</taxon>
        <taxon>Hyphomicrobiales</taxon>
        <taxon>Tepidamorphaceae</taxon>
        <taxon>Microbaculum</taxon>
    </lineage>
</organism>
<dbReference type="Proteomes" id="UP001320898">
    <property type="component" value="Unassembled WGS sequence"/>
</dbReference>
<dbReference type="InterPro" id="IPR026362">
    <property type="entry name" value="DEXH_lig_assoc"/>
</dbReference>
<keyword evidence="5" id="KW-0067">ATP-binding</keyword>
<dbReference type="GO" id="GO:0003677">
    <property type="term" value="F:DNA binding"/>
    <property type="evidence" value="ECO:0007669"/>
    <property type="project" value="UniProtKB-KW"/>
</dbReference>
<dbReference type="PROSITE" id="PS51194">
    <property type="entry name" value="HELICASE_CTER"/>
    <property type="match status" value="1"/>
</dbReference>
<dbReference type="Gene3D" id="3.40.50.300">
    <property type="entry name" value="P-loop containing nucleotide triphosphate hydrolases"/>
    <property type="match status" value="2"/>
</dbReference>
<dbReference type="Pfam" id="PF00271">
    <property type="entry name" value="Helicase_C"/>
    <property type="match status" value="1"/>
</dbReference>
<evidence type="ECO:0000313" key="13">
    <source>
        <dbReference type="Proteomes" id="UP001320898"/>
    </source>
</evidence>
<dbReference type="GO" id="GO:0004386">
    <property type="term" value="F:helicase activity"/>
    <property type="evidence" value="ECO:0007669"/>
    <property type="project" value="UniProtKB-KW"/>
</dbReference>
<dbReference type="InterPro" id="IPR017170">
    <property type="entry name" value="Lhr-like"/>
</dbReference>